<dbReference type="PANTHER" id="PTHR11108:SF1">
    <property type="entry name" value="FERROCHELATASE, MITOCHONDRIAL"/>
    <property type="match status" value="1"/>
</dbReference>
<organism evidence="7 8">
    <name type="scientific">Candidatus Marsarchaeota G2 archaeon ECH_B_2</name>
    <dbReference type="NCBI Taxonomy" id="1978160"/>
    <lineage>
        <taxon>Archaea</taxon>
        <taxon>Candidatus Marsarchaeota</taxon>
        <taxon>Candidatus Marsarchaeota group 2</taxon>
    </lineage>
</organism>
<dbReference type="GO" id="GO:0005737">
    <property type="term" value="C:cytoplasm"/>
    <property type="evidence" value="ECO:0007669"/>
    <property type="project" value="UniProtKB-SubCell"/>
</dbReference>
<dbReference type="InterPro" id="IPR001015">
    <property type="entry name" value="Ferrochelatase"/>
</dbReference>
<comment type="subcellular location">
    <subcellularLocation>
        <location evidence="5">Cytoplasm</location>
    </subcellularLocation>
</comment>
<keyword evidence="5" id="KW-0479">Metal-binding</keyword>
<evidence type="ECO:0000313" key="8">
    <source>
        <dbReference type="Proteomes" id="UP000241284"/>
    </source>
</evidence>
<dbReference type="Pfam" id="PF00762">
    <property type="entry name" value="Ferrochelatase"/>
    <property type="match status" value="1"/>
</dbReference>
<keyword evidence="5" id="KW-0963">Cytoplasm</keyword>
<dbReference type="NCBIfam" id="TIGR00109">
    <property type="entry name" value="hemH"/>
    <property type="match status" value="1"/>
</dbReference>
<proteinExistence type="inferred from homology"/>
<dbReference type="EMBL" id="NEXH01000031">
    <property type="protein sequence ID" value="PSN94110.1"/>
    <property type="molecule type" value="Genomic_DNA"/>
</dbReference>
<dbReference type="GO" id="GO:0046872">
    <property type="term" value="F:metal ion binding"/>
    <property type="evidence" value="ECO:0007669"/>
    <property type="project" value="UniProtKB-KW"/>
</dbReference>
<comment type="caution">
    <text evidence="7">The sequence shown here is derived from an EMBL/GenBank/DDBJ whole genome shotgun (WGS) entry which is preliminary data.</text>
</comment>
<dbReference type="AlphaFoldDB" id="A0A2R6B640"/>
<dbReference type="EC" id="4.98.1.1" evidence="5"/>
<dbReference type="UniPathway" id="UPA00252">
    <property type="reaction ID" value="UER00325"/>
</dbReference>
<keyword evidence="2 5" id="KW-0350">Heme biosynthesis</keyword>
<dbReference type="InterPro" id="IPR033659">
    <property type="entry name" value="Ferrochelatase_N"/>
</dbReference>
<dbReference type="HAMAP" id="MF_00323">
    <property type="entry name" value="Ferrochelatase"/>
    <property type="match status" value="1"/>
</dbReference>
<protein>
    <recommendedName>
        <fullName evidence="5">Ferrochelatase</fullName>
        <ecNumber evidence="5">4.98.1.1</ecNumber>
    </recommendedName>
    <alternativeName>
        <fullName evidence="5">Heme synthase</fullName>
    </alternativeName>
    <alternativeName>
        <fullName evidence="5">Protoheme ferro-lyase</fullName>
    </alternativeName>
</protein>
<accession>A0A2R6B640</accession>
<reference evidence="7 8" key="1">
    <citation type="submission" date="2017-04" db="EMBL/GenBank/DDBJ databases">
        <title>Novel microbial lineages endemic to geothermal iron-oxide mats fill important gaps in the evolutionary history of Archaea.</title>
        <authorList>
            <person name="Jay Z.J."/>
            <person name="Beam J.P."/>
            <person name="Dlakic M."/>
            <person name="Rusch D.B."/>
            <person name="Kozubal M.A."/>
            <person name="Inskeep W.P."/>
        </authorList>
    </citation>
    <scope>NUCLEOTIDE SEQUENCE [LARGE SCALE GENOMIC DNA]</scope>
    <source>
        <strain evidence="7">ECH_B_2</strain>
    </source>
</reference>
<dbReference type="CDD" id="cd03411">
    <property type="entry name" value="Ferrochelatase_N"/>
    <property type="match status" value="1"/>
</dbReference>
<evidence type="ECO:0000256" key="4">
    <source>
        <dbReference type="ARBA" id="ARBA00023244"/>
    </source>
</evidence>
<dbReference type="InterPro" id="IPR033644">
    <property type="entry name" value="Ferrochelatase_C"/>
</dbReference>
<keyword evidence="4 5" id="KW-0627">Porphyrin biosynthesis</keyword>
<comment type="catalytic activity">
    <reaction evidence="5">
        <text>heme b + 2 H(+) = protoporphyrin IX + Fe(2+)</text>
        <dbReference type="Rhea" id="RHEA:22584"/>
        <dbReference type="ChEBI" id="CHEBI:15378"/>
        <dbReference type="ChEBI" id="CHEBI:29033"/>
        <dbReference type="ChEBI" id="CHEBI:57306"/>
        <dbReference type="ChEBI" id="CHEBI:60344"/>
        <dbReference type="EC" id="4.98.1.1"/>
    </reaction>
</comment>
<name>A0A2R6B640_9ARCH</name>
<evidence type="ECO:0000313" key="7">
    <source>
        <dbReference type="EMBL" id="PSN94110.1"/>
    </source>
</evidence>
<evidence type="ECO:0000256" key="3">
    <source>
        <dbReference type="ARBA" id="ARBA00023239"/>
    </source>
</evidence>
<keyword evidence="1 5" id="KW-0408">Iron</keyword>
<comment type="function">
    <text evidence="5">Catalyzes the ferrous insertion into protoporphyrin IX.</text>
</comment>
<dbReference type="PANTHER" id="PTHR11108">
    <property type="entry name" value="FERROCHELATASE"/>
    <property type="match status" value="1"/>
</dbReference>
<evidence type="ECO:0000256" key="5">
    <source>
        <dbReference type="HAMAP-Rule" id="MF_00323"/>
    </source>
</evidence>
<keyword evidence="3 5" id="KW-0456">Lyase</keyword>
<dbReference type="CDD" id="cd00419">
    <property type="entry name" value="Ferrochelatase_C"/>
    <property type="match status" value="1"/>
</dbReference>
<evidence type="ECO:0000256" key="2">
    <source>
        <dbReference type="ARBA" id="ARBA00023133"/>
    </source>
</evidence>
<evidence type="ECO:0000256" key="6">
    <source>
        <dbReference type="RuleBase" id="RU004185"/>
    </source>
</evidence>
<dbReference type="GO" id="GO:0006783">
    <property type="term" value="P:heme biosynthetic process"/>
    <property type="evidence" value="ECO:0007669"/>
    <property type="project" value="UniProtKB-UniRule"/>
</dbReference>
<dbReference type="SUPFAM" id="SSF53800">
    <property type="entry name" value="Chelatase"/>
    <property type="match status" value="1"/>
</dbReference>
<feature type="binding site" evidence="5">
    <location>
        <position position="276"/>
    </location>
    <ligand>
        <name>Fe(2+)</name>
        <dbReference type="ChEBI" id="CHEBI:29033"/>
    </ligand>
</feature>
<comment type="similarity">
    <text evidence="5 6">Belongs to the ferrochelatase family.</text>
</comment>
<dbReference type="Gene3D" id="3.40.50.1400">
    <property type="match status" value="2"/>
</dbReference>
<gene>
    <name evidence="5" type="primary">hemH</name>
    <name evidence="7" type="ORF">B9Q06_10190</name>
</gene>
<dbReference type="Proteomes" id="UP000241284">
    <property type="component" value="Unassembled WGS sequence"/>
</dbReference>
<evidence type="ECO:0000256" key="1">
    <source>
        <dbReference type="ARBA" id="ARBA00023004"/>
    </source>
</evidence>
<dbReference type="GO" id="GO:0004325">
    <property type="term" value="F:ferrochelatase activity"/>
    <property type="evidence" value="ECO:0007669"/>
    <property type="project" value="UniProtKB-UniRule"/>
</dbReference>
<feature type="binding site" evidence="5">
    <location>
        <position position="194"/>
    </location>
    <ligand>
        <name>Fe(2+)</name>
        <dbReference type="ChEBI" id="CHEBI:29033"/>
    </ligand>
</feature>
<comment type="pathway">
    <text evidence="5">Porphyrin-containing compound metabolism; protoheme biosynthesis; protoheme from protoporphyrin-IX: step 1/1.</text>
</comment>
<sequence>MCGEIIMMSYKNAVILMAYGGAESVDEIPAYLRHIRAHYSRMTGGGEPTREEVEDLVRRYRAIGGYSPLLRIVRSLSQKLENHLNEQGYQLRVYYGMKHSKPFIQEVFEAVINDEVENLLGIVLAPHYSTMSVRGYHEALVEANKTHGGRVHLTLVDSWHLNPTYIDRLAHRIEQTRETKFNPSRKVFYLFTAHSLPEKITEWGDPYPAQLHQTVEALASKLNLKAGEYGFAYQSASSHGEPWLGPSVEEKLEQLRAQDWRNVLVAPIGFVSDHLEILYDIDIELTQKASELGLTLERIESFNDSDDFVEVLASVIAESGFKAQLKQQSVA</sequence>